<proteinExistence type="predicted"/>
<evidence type="ECO:0000256" key="1">
    <source>
        <dbReference type="SAM" id="Phobius"/>
    </source>
</evidence>
<feature type="transmembrane region" description="Helical" evidence="1">
    <location>
        <begin position="141"/>
        <end position="167"/>
    </location>
</feature>
<accession>A0A9P5TKL2</accession>
<evidence type="ECO:0000313" key="3">
    <source>
        <dbReference type="Proteomes" id="UP000724874"/>
    </source>
</evidence>
<feature type="transmembrane region" description="Helical" evidence="1">
    <location>
        <begin position="36"/>
        <end position="58"/>
    </location>
</feature>
<dbReference type="EMBL" id="JADNYJ010000081">
    <property type="protein sequence ID" value="KAF8889182.1"/>
    <property type="molecule type" value="Genomic_DNA"/>
</dbReference>
<protein>
    <submittedName>
        <fullName evidence="2">Uncharacterized protein</fullName>
    </submittedName>
</protein>
<feature type="transmembrane region" description="Helical" evidence="1">
    <location>
        <begin position="70"/>
        <end position="102"/>
    </location>
</feature>
<dbReference type="AlphaFoldDB" id="A0A9P5TKL2"/>
<organism evidence="2 3">
    <name type="scientific">Gymnopilus junonius</name>
    <name type="common">Spectacular rustgill mushroom</name>
    <name type="synonym">Gymnopilus spectabilis subsp. junonius</name>
    <dbReference type="NCBI Taxonomy" id="109634"/>
    <lineage>
        <taxon>Eukaryota</taxon>
        <taxon>Fungi</taxon>
        <taxon>Dikarya</taxon>
        <taxon>Basidiomycota</taxon>
        <taxon>Agaricomycotina</taxon>
        <taxon>Agaricomycetes</taxon>
        <taxon>Agaricomycetidae</taxon>
        <taxon>Agaricales</taxon>
        <taxon>Agaricineae</taxon>
        <taxon>Hymenogastraceae</taxon>
        <taxon>Gymnopilus</taxon>
    </lineage>
</organism>
<name>A0A9P5TKL2_GYMJU</name>
<sequence>MDFERSWFHYGYRYGRTSSSLMQHQSMITTVIRNRAGALVLSAAIAIYSVAGAVFLFKQGAFFFFVYPEWLIYGGIALAIGTAAILSIIALAAPFLIVFSILRGIIMTLELLRGKDNINWECSNGGQLWQSDSSSSNPGTLPGVFCTVGFNSLWAGFIIALTVDLLFQMFPSKINKFYIAILIRRFSDRVDHYQKAQSHIWK</sequence>
<gene>
    <name evidence="2" type="ORF">CPB84DRAFT_1749366</name>
</gene>
<keyword evidence="1" id="KW-0472">Membrane</keyword>
<comment type="caution">
    <text evidence="2">The sequence shown here is derived from an EMBL/GenBank/DDBJ whole genome shotgun (WGS) entry which is preliminary data.</text>
</comment>
<dbReference type="OrthoDB" id="2371309at2759"/>
<reference evidence="2" key="1">
    <citation type="submission" date="2020-11" db="EMBL/GenBank/DDBJ databases">
        <authorList>
            <consortium name="DOE Joint Genome Institute"/>
            <person name="Ahrendt S."/>
            <person name="Riley R."/>
            <person name="Andreopoulos W."/>
            <person name="LaButti K."/>
            <person name="Pangilinan J."/>
            <person name="Ruiz-duenas F.J."/>
            <person name="Barrasa J.M."/>
            <person name="Sanchez-Garcia M."/>
            <person name="Camarero S."/>
            <person name="Miyauchi S."/>
            <person name="Serrano A."/>
            <person name="Linde D."/>
            <person name="Babiker R."/>
            <person name="Drula E."/>
            <person name="Ayuso-Fernandez I."/>
            <person name="Pacheco R."/>
            <person name="Padilla G."/>
            <person name="Ferreira P."/>
            <person name="Barriuso J."/>
            <person name="Kellner H."/>
            <person name="Castanera R."/>
            <person name="Alfaro M."/>
            <person name="Ramirez L."/>
            <person name="Pisabarro A.G."/>
            <person name="Kuo A."/>
            <person name="Tritt A."/>
            <person name="Lipzen A."/>
            <person name="He G."/>
            <person name="Yan M."/>
            <person name="Ng V."/>
            <person name="Cullen D."/>
            <person name="Martin F."/>
            <person name="Rosso M.-N."/>
            <person name="Henrissat B."/>
            <person name="Hibbett D."/>
            <person name="Martinez A.T."/>
            <person name="Grigoriev I.V."/>
        </authorList>
    </citation>
    <scope>NUCLEOTIDE SEQUENCE</scope>
    <source>
        <strain evidence="2">AH 44721</strain>
    </source>
</reference>
<keyword evidence="3" id="KW-1185">Reference proteome</keyword>
<keyword evidence="1" id="KW-1133">Transmembrane helix</keyword>
<keyword evidence="1" id="KW-0812">Transmembrane</keyword>
<evidence type="ECO:0000313" key="2">
    <source>
        <dbReference type="EMBL" id="KAF8889182.1"/>
    </source>
</evidence>
<dbReference type="Proteomes" id="UP000724874">
    <property type="component" value="Unassembled WGS sequence"/>
</dbReference>